<gene>
    <name evidence="1" type="ORF">LTRI10_LOCUS36301</name>
</gene>
<evidence type="ECO:0000313" key="1">
    <source>
        <dbReference type="EMBL" id="CAL1395904.1"/>
    </source>
</evidence>
<protein>
    <submittedName>
        <fullName evidence="1">Uncharacterized protein</fullName>
    </submittedName>
</protein>
<sequence length="73" mass="8406">MYADKEHIFELQSRKPVLVQKRNRNDTAQHVNQVVNAFEEGLVMDTVWQGARKPKLAPRCQYCLAGCSRAMTQ</sequence>
<evidence type="ECO:0000313" key="2">
    <source>
        <dbReference type="Proteomes" id="UP001497516"/>
    </source>
</evidence>
<keyword evidence="2" id="KW-1185">Reference proteome</keyword>
<reference evidence="1 2" key="1">
    <citation type="submission" date="2024-04" db="EMBL/GenBank/DDBJ databases">
        <authorList>
            <person name="Fracassetti M."/>
        </authorList>
    </citation>
    <scope>NUCLEOTIDE SEQUENCE [LARGE SCALE GENOMIC DNA]</scope>
</reference>
<dbReference type="AlphaFoldDB" id="A0AAV2FD22"/>
<dbReference type="Proteomes" id="UP001497516">
    <property type="component" value="Chromosome 6"/>
</dbReference>
<name>A0AAV2FD22_9ROSI</name>
<accession>A0AAV2FD22</accession>
<organism evidence="1 2">
    <name type="scientific">Linum trigynum</name>
    <dbReference type="NCBI Taxonomy" id="586398"/>
    <lineage>
        <taxon>Eukaryota</taxon>
        <taxon>Viridiplantae</taxon>
        <taxon>Streptophyta</taxon>
        <taxon>Embryophyta</taxon>
        <taxon>Tracheophyta</taxon>
        <taxon>Spermatophyta</taxon>
        <taxon>Magnoliopsida</taxon>
        <taxon>eudicotyledons</taxon>
        <taxon>Gunneridae</taxon>
        <taxon>Pentapetalae</taxon>
        <taxon>rosids</taxon>
        <taxon>fabids</taxon>
        <taxon>Malpighiales</taxon>
        <taxon>Linaceae</taxon>
        <taxon>Linum</taxon>
    </lineage>
</organism>
<dbReference type="EMBL" id="OZ034819">
    <property type="protein sequence ID" value="CAL1395904.1"/>
    <property type="molecule type" value="Genomic_DNA"/>
</dbReference>
<proteinExistence type="predicted"/>